<protein>
    <submittedName>
        <fullName evidence="3">Sporulation protein YqfD</fullName>
    </submittedName>
</protein>
<feature type="compositionally biased region" description="Low complexity" evidence="1">
    <location>
        <begin position="415"/>
        <end position="428"/>
    </location>
</feature>
<evidence type="ECO:0000313" key="3">
    <source>
        <dbReference type="EMBL" id="MBC8558030.1"/>
    </source>
</evidence>
<reference evidence="3 4" key="1">
    <citation type="submission" date="2020-08" db="EMBL/GenBank/DDBJ databases">
        <title>Genome public.</title>
        <authorList>
            <person name="Liu C."/>
            <person name="Sun Q."/>
        </authorList>
    </citation>
    <scope>NUCLEOTIDE SEQUENCE [LARGE SCALE GENOMIC DNA]</scope>
    <source>
        <strain evidence="3 4">BX3</strain>
    </source>
</reference>
<feature type="transmembrane region" description="Helical" evidence="2">
    <location>
        <begin position="96"/>
        <end position="117"/>
    </location>
</feature>
<dbReference type="InterPro" id="IPR010690">
    <property type="entry name" value="YqfD"/>
</dbReference>
<evidence type="ECO:0000313" key="4">
    <source>
        <dbReference type="Proteomes" id="UP000637513"/>
    </source>
</evidence>
<evidence type="ECO:0000256" key="2">
    <source>
        <dbReference type="SAM" id="Phobius"/>
    </source>
</evidence>
<evidence type="ECO:0000256" key="1">
    <source>
        <dbReference type="SAM" id="MobiDB-lite"/>
    </source>
</evidence>
<gene>
    <name evidence="3" type="ORF">H8700_09955</name>
</gene>
<dbReference type="Pfam" id="PF06898">
    <property type="entry name" value="YqfD"/>
    <property type="match status" value="1"/>
</dbReference>
<organism evidence="3 4">
    <name type="scientific">Jutongia hominis</name>
    <dbReference type="NCBI Taxonomy" id="2763664"/>
    <lineage>
        <taxon>Bacteria</taxon>
        <taxon>Bacillati</taxon>
        <taxon>Bacillota</taxon>
        <taxon>Clostridia</taxon>
        <taxon>Lachnospirales</taxon>
        <taxon>Lachnospiraceae</taxon>
        <taxon>Jutongia</taxon>
    </lineage>
</organism>
<sequence>MIHRVLGWFAGFLLVSIQGKNVERFINLCKNNRFDLWQISFAERKGQDCLFFKIALHDFYKLRPIARKCKVHPLIIRRYGFPFMVGKMKRHKSFCLGVLCFVGILFFLSGRIWGIYVRGESYHSKESLLRTLEQMNVYGGMAANDLTCNEVEEKLRHIYTDIGWASVELKGSKIYVRVKEVTVPSSRKKKQKGHLIAREDAKVVSIVTRKGTAKKRSGNQVKKGDILISGAISIYGDGDTLYRREYVHADGDVILETTQEYSDSICKKQEKRSYTGRTKNIFEWQIAGHSFFCHNPLKNLETYKKYDIIREGGKVCPEVSLRFPLSCYKKTYREYMLQSDMLSKKEAKKALLQRYKRYIRHKKEKGYALKTEKIRFYQKGNEFLCKGSLVFWRKEDTYRKINKKNKTIYKEKENNGNNGNNSRNTGGA</sequence>
<dbReference type="RefSeq" id="WP_249305501.1">
    <property type="nucleotide sequence ID" value="NZ_JACRSW010000032.1"/>
</dbReference>
<name>A0ABR7MW52_9FIRM</name>
<dbReference type="EMBL" id="JACRSW010000032">
    <property type="protein sequence ID" value="MBC8558030.1"/>
    <property type="molecule type" value="Genomic_DNA"/>
</dbReference>
<accession>A0ABR7MW52</accession>
<keyword evidence="2" id="KW-0472">Membrane</keyword>
<keyword evidence="2" id="KW-0812">Transmembrane</keyword>
<dbReference type="Proteomes" id="UP000637513">
    <property type="component" value="Unassembled WGS sequence"/>
</dbReference>
<keyword evidence="4" id="KW-1185">Reference proteome</keyword>
<feature type="region of interest" description="Disordered" evidence="1">
    <location>
        <begin position="409"/>
        <end position="428"/>
    </location>
</feature>
<proteinExistence type="predicted"/>
<keyword evidence="2" id="KW-1133">Transmembrane helix</keyword>
<comment type="caution">
    <text evidence="3">The sequence shown here is derived from an EMBL/GenBank/DDBJ whole genome shotgun (WGS) entry which is preliminary data.</text>
</comment>